<dbReference type="InterPro" id="IPR050150">
    <property type="entry name" value="IgV_Light_Chain"/>
</dbReference>
<evidence type="ECO:0000313" key="3">
    <source>
        <dbReference type="Proteomes" id="UP000472263"/>
    </source>
</evidence>
<dbReference type="Ensembl" id="ENSMMDT00005007040.1">
    <property type="protein sequence ID" value="ENSMMDP00005006861.1"/>
    <property type="gene ID" value="ENSMMDG00005003751.1"/>
</dbReference>
<evidence type="ECO:0000313" key="2">
    <source>
        <dbReference type="Ensembl" id="ENSMMDP00005006861.1"/>
    </source>
</evidence>
<dbReference type="PROSITE" id="PS50835">
    <property type="entry name" value="IG_LIKE"/>
    <property type="match status" value="1"/>
</dbReference>
<evidence type="ECO:0000259" key="1">
    <source>
        <dbReference type="PROSITE" id="PS50835"/>
    </source>
</evidence>
<dbReference type="InterPro" id="IPR007110">
    <property type="entry name" value="Ig-like_dom"/>
</dbReference>
<feature type="domain" description="Ig-like" evidence="1">
    <location>
        <begin position="56"/>
        <end position="128"/>
    </location>
</feature>
<reference evidence="2" key="1">
    <citation type="submission" date="2019-06" db="EMBL/GenBank/DDBJ databases">
        <authorList>
            <consortium name="Wellcome Sanger Institute Data Sharing"/>
        </authorList>
    </citation>
    <scope>NUCLEOTIDE SEQUENCE [LARGE SCALE GENOMIC DNA]</scope>
</reference>
<dbReference type="AlphaFoldDB" id="A0A667XD10"/>
<dbReference type="InterPro" id="IPR013783">
    <property type="entry name" value="Ig-like_fold"/>
</dbReference>
<sequence>MTTPSDFAAAHLRTGPAYFGATLEMVHLGCNSAQLTKLKLIMEIQISPSQFNSALCTASSAIDDDLAWHHQKPGGAPKFIMTFSSGFTKGRYKGSGYDIELNLTISNVQAEDSGVYYCQQHDAFPFTQ</sequence>
<dbReference type="Gene3D" id="2.60.40.10">
    <property type="entry name" value="Immunoglobulins"/>
    <property type="match status" value="1"/>
</dbReference>
<protein>
    <recommendedName>
        <fullName evidence="1">Ig-like domain-containing protein</fullName>
    </recommendedName>
</protein>
<dbReference type="Pfam" id="PF07686">
    <property type="entry name" value="V-set"/>
    <property type="match status" value="1"/>
</dbReference>
<accession>A0A667XD10</accession>
<dbReference type="InterPro" id="IPR013106">
    <property type="entry name" value="Ig_V-set"/>
</dbReference>
<dbReference type="SUPFAM" id="SSF48726">
    <property type="entry name" value="Immunoglobulin"/>
    <property type="match status" value="1"/>
</dbReference>
<dbReference type="InterPro" id="IPR036179">
    <property type="entry name" value="Ig-like_dom_sf"/>
</dbReference>
<dbReference type="InParanoid" id="A0A667XD10"/>
<organism evidence="2 3">
    <name type="scientific">Myripristis murdjan</name>
    <name type="common">pinecone soldierfish</name>
    <dbReference type="NCBI Taxonomy" id="586833"/>
    <lineage>
        <taxon>Eukaryota</taxon>
        <taxon>Metazoa</taxon>
        <taxon>Chordata</taxon>
        <taxon>Craniata</taxon>
        <taxon>Vertebrata</taxon>
        <taxon>Euteleostomi</taxon>
        <taxon>Actinopterygii</taxon>
        <taxon>Neopterygii</taxon>
        <taxon>Teleostei</taxon>
        <taxon>Neoteleostei</taxon>
        <taxon>Acanthomorphata</taxon>
        <taxon>Holocentriformes</taxon>
        <taxon>Holocentridae</taxon>
        <taxon>Myripristis</taxon>
    </lineage>
</organism>
<name>A0A667XD10_9TELE</name>
<proteinExistence type="predicted"/>
<dbReference type="Proteomes" id="UP000472263">
    <property type="component" value="Chromosome 21"/>
</dbReference>
<reference evidence="2" key="2">
    <citation type="submission" date="2025-08" db="UniProtKB">
        <authorList>
            <consortium name="Ensembl"/>
        </authorList>
    </citation>
    <scope>IDENTIFICATION</scope>
</reference>
<reference evidence="2" key="3">
    <citation type="submission" date="2025-09" db="UniProtKB">
        <authorList>
            <consortium name="Ensembl"/>
        </authorList>
    </citation>
    <scope>IDENTIFICATION</scope>
</reference>
<dbReference type="SMART" id="SM00406">
    <property type="entry name" value="IGv"/>
    <property type="match status" value="1"/>
</dbReference>
<keyword evidence="3" id="KW-1185">Reference proteome</keyword>
<dbReference type="PANTHER" id="PTHR23267">
    <property type="entry name" value="IMMUNOGLOBULIN LIGHT CHAIN"/>
    <property type="match status" value="1"/>
</dbReference>